<dbReference type="Pfam" id="PF14221">
    <property type="entry name" value="DUF4330"/>
    <property type="match status" value="1"/>
</dbReference>
<comment type="caution">
    <text evidence="2">The sequence shown here is derived from an EMBL/GenBank/DDBJ whole genome shotgun (WGS) entry which is preliminary data.</text>
</comment>
<sequence length="179" mass="19042">MAILDSQGRLFGRISILDIGAVLVIVLVMVGVFLVPGTTGSVAQVGTVTQPVEVQLWTRGLSVADPAGFLEMLKTEGKVNIIIRNQPYGQVELLKVEETPRSIIVAQPDGSALSIPDPRPELGYTLDFIMTVGGEAQITDSGPVLGNSKLKIGTPVELDGKLYNFNTSVIDIKILDSPS</sequence>
<evidence type="ECO:0000313" key="2">
    <source>
        <dbReference type="EMBL" id="KKI99676.1"/>
    </source>
</evidence>
<feature type="transmembrane region" description="Helical" evidence="1">
    <location>
        <begin position="12"/>
        <end position="35"/>
    </location>
</feature>
<dbReference type="eggNOG" id="ENOG5033XBX">
    <property type="taxonomic scope" value="Bacteria"/>
</dbReference>
<protein>
    <submittedName>
        <fullName evidence="2">Pyruvate/2-oxoglutarate dehydrogenase complex,dihydrolipoamide dehydrogenase (E3) component</fullName>
    </submittedName>
</protein>
<keyword evidence="2" id="KW-0670">Pyruvate</keyword>
<dbReference type="EMBL" id="AJTX02000004">
    <property type="protein sequence ID" value="KKI99676.1"/>
    <property type="molecule type" value="Genomic_DNA"/>
</dbReference>
<keyword evidence="1" id="KW-0472">Membrane</keyword>
<dbReference type="AlphaFoldDB" id="A0A0M2PZ55"/>
<dbReference type="STRING" id="317619.GCA_000332315_00179"/>
<proteinExistence type="predicted"/>
<gene>
    <name evidence="2" type="ORF">PROH_07220</name>
</gene>
<organism evidence="2 3">
    <name type="scientific">Prochlorothrix hollandica PCC 9006 = CALU 1027</name>
    <dbReference type="NCBI Taxonomy" id="317619"/>
    <lineage>
        <taxon>Bacteria</taxon>
        <taxon>Bacillati</taxon>
        <taxon>Cyanobacteriota</taxon>
        <taxon>Cyanophyceae</taxon>
        <taxon>Prochlorotrichales</taxon>
        <taxon>Prochlorotrichaceae</taxon>
        <taxon>Prochlorothrix</taxon>
    </lineage>
</organism>
<name>A0A0M2PZ55_PROHO</name>
<dbReference type="InterPro" id="IPR025480">
    <property type="entry name" value="DUF4330"/>
</dbReference>
<keyword evidence="1" id="KW-0812">Transmembrane</keyword>
<evidence type="ECO:0000256" key="1">
    <source>
        <dbReference type="SAM" id="Phobius"/>
    </source>
</evidence>
<reference evidence="2" key="1">
    <citation type="submission" date="2012-04" db="EMBL/GenBank/DDBJ databases">
        <authorList>
            <person name="Borisov I.G."/>
            <person name="Ivanikova N.V."/>
            <person name="Pinevich A.V."/>
        </authorList>
    </citation>
    <scope>NUCLEOTIDE SEQUENCE</scope>
    <source>
        <strain evidence="2">CALU 1027</strain>
    </source>
</reference>
<evidence type="ECO:0000313" key="3">
    <source>
        <dbReference type="Proteomes" id="UP000034681"/>
    </source>
</evidence>
<accession>A0A0M2PZ55</accession>
<dbReference type="Proteomes" id="UP000034681">
    <property type="component" value="Unassembled WGS sequence"/>
</dbReference>
<keyword evidence="1" id="KW-1133">Transmembrane helix</keyword>
<dbReference type="RefSeq" id="WP_016924600.1">
    <property type="nucleotide sequence ID" value="NZ_KB235933.1"/>
</dbReference>
<keyword evidence="3" id="KW-1185">Reference proteome</keyword>
<dbReference type="OrthoDB" id="516203at2"/>